<reference evidence="4" key="1">
    <citation type="journal article" date="2019" name="Int. J. Syst. Evol. Microbiol.">
        <title>The Global Catalogue of Microorganisms (GCM) 10K type strain sequencing project: providing services to taxonomists for standard genome sequencing and annotation.</title>
        <authorList>
            <consortium name="The Broad Institute Genomics Platform"/>
            <consortium name="The Broad Institute Genome Sequencing Center for Infectious Disease"/>
            <person name="Wu L."/>
            <person name="Ma J."/>
        </authorList>
    </citation>
    <scope>NUCLEOTIDE SEQUENCE [LARGE SCALE GENOMIC DNA]</scope>
    <source>
        <strain evidence="4">CCUG 56401</strain>
    </source>
</reference>
<evidence type="ECO:0000313" key="4">
    <source>
        <dbReference type="Proteomes" id="UP001597018"/>
    </source>
</evidence>
<dbReference type="InterPro" id="IPR051682">
    <property type="entry name" value="Mito_Persulfide_Diox"/>
</dbReference>
<dbReference type="InterPro" id="IPR044528">
    <property type="entry name" value="POD-like_MBL-fold"/>
</dbReference>
<dbReference type="PROSITE" id="PS50206">
    <property type="entry name" value="RHODANESE_3"/>
    <property type="match status" value="2"/>
</dbReference>
<organism evidence="3 4">
    <name type="scientific">Saccharopolyspora rosea</name>
    <dbReference type="NCBI Taxonomy" id="524884"/>
    <lineage>
        <taxon>Bacteria</taxon>
        <taxon>Bacillati</taxon>
        <taxon>Actinomycetota</taxon>
        <taxon>Actinomycetes</taxon>
        <taxon>Pseudonocardiales</taxon>
        <taxon>Pseudonocardiaceae</taxon>
        <taxon>Saccharopolyspora</taxon>
    </lineage>
</organism>
<comment type="caution">
    <text evidence="3">The sequence shown here is derived from an EMBL/GenBank/DDBJ whole genome shotgun (WGS) entry which is preliminary data.</text>
</comment>
<dbReference type="Gene3D" id="3.40.250.10">
    <property type="entry name" value="Rhodanese-like domain"/>
    <property type="match status" value="2"/>
</dbReference>
<feature type="domain" description="Rhodanese" evidence="2">
    <location>
        <begin position="363"/>
        <end position="447"/>
    </location>
</feature>
<name>A0ABW3FJQ0_9PSEU</name>
<dbReference type="SUPFAM" id="SSF52821">
    <property type="entry name" value="Rhodanese/Cell cycle control phosphatase"/>
    <property type="match status" value="2"/>
</dbReference>
<keyword evidence="4" id="KW-1185">Reference proteome</keyword>
<evidence type="ECO:0000256" key="1">
    <source>
        <dbReference type="ARBA" id="ARBA00022723"/>
    </source>
</evidence>
<dbReference type="CDD" id="cd07724">
    <property type="entry name" value="POD-like_MBL-fold"/>
    <property type="match status" value="1"/>
</dbReference>
<protein>
    <submittedName>
        <fullName evidence="3">Rhodanese-like domain-containing protein</fullName>
    </submittedName>
</protein>
<accession>A0ABW3FJQ0</accession>
<keyword evidence="1" id="KW-0479">Metal-binding</keyword>
<feature type="domain" description="Rhodanese" evidence="2">
    <location>
        <begin position="261"/>
        <end position="287"/>
    </location>
</feature>
<dbReference type="EMBL" id="JBHTIW010000001">
    <property type="protein sequence ID" value="MFD0918199.1"/>
    <property type="molecule type" value="Genomic_DNA"/>
</dbReference>
<dbReference type="InterPro" id="IPR036873">
    <property type="entry name" value="Rhodanese-like_dom_sf"/>
</dbReference>
<dbReference type="SMART" id="SM00450">
    <property type="entry name" value="RHOD"/>
    <property type="match status" value="1"/>
</dbReference>
<dbReference type="PANTHER" id="PTHR43084">
    <property type="entry name" value="PERSULFIDE DIOXYGENASE ETHE1"/>
    <property type="match status" value="1"/>
</dbReference>
<dbReference type="Gene3D" id="3.60.15.10">
    <property type="entry name" value="Ribonuclease Z/Hydroxyacylglutathione hydrolase-like"/>
    <property type="match status" value="1"/>
</dbReference>
<dbReference type="Pfam" id="PF00581">
    <property type="entry name" value="Rhodanese"/>
    <property type="match status" value="2"/>
</dbReference>
<dbReference type="PANTHER" id="PTHR43084:SF1">
    <property type="entry name" value="PERSULFIDE DIOXYGENASE ETHE1, MITOCHONDRIAL"/>
    <property type="match status" value="1"/>
</dbReference>
<dbReference type="Proteomes" id="UP001597018">
    <property type="component" value="Unassembled WGS sequence"/>
</dbReference>
<dbReference type="Pfam" id="PF00753">
    <property type="entry name" value="Lactamase_B"/>
    <property type="match status" value="1"/>
</dbReference>
<proteinExistence type="predicted"/>
<evidence type="ECO:0000259" key="2">
    <source>
        <dbReference type="PROSITE" id="PS50206"/>
    </source>
</evidence>
<dbReference type="SUPFAM" id="SSF56281">
    <property type="entry name" value="Metallo-hydrolase/oxidoreductase"/>
    <property type="match status" value="1"/>
</dbReference>
<dbReference type="RefSeq" id="WP_263254433.1">
    <property type="nucleotide sequence ID" value="NZ_BAABLT010000034.1"/>
</dbReference>
<dbReference type="SMART" id="SM00849">
    <property type="entry name" value="Lactamase_B"/>
    <property type="match status" value="1"/>
</dbReference>
<evidence type="ECO:0000313" key="3">
    <source>
        <dbReference type="EMBL" id="MFD0918199.1"/>
    </source>
</evidence>
<dbReference type="InterPro" id="IPR036866">
    <property type="entry name" value="RibonucZ/Hydroxyglut_hydro"/>
</dbReference>
<dbReference type="CDD" id="cd00158">
    <property type="entry name" value="RHOD"/>
    <property type="match status" value="2"/>
</dbReference>
<gene>
    <name evidence="3" type="ORF">ACFQ16_00435</name>
</gene>
<sequence length="449" mass="48627">MVAVEVVETPSLGNRSYLVTDGKVAAAVDPQRDVDRLFGVAGRSGARFTHVLETHLHNDYVSGGLELCRLTGAQYGVSAAEAVDFPRRRLVEGDVVELSPALRLRVVDTPGHTFHHLSYVLEEDGRAIGAFTGGSLLFGTSGRTDLLGPQHGEQLARRQHASLHKLAEILPDDAEIWPTHGFGGFCASVPVGGRSATVGQQKKIHPAFQLDEDAFVEHLLSGLDPFPAYFARMPRRNAAGPEPVDLRVPDSVDPEELARRLRDGEWVVDVRPRREFTRGHLAGSVNLGVDGPLATWLGWLAGRDVPVTLVGETPEQVAGGRRELARIGIDRLSAAVGRPHELALEPDMVHRMPTATFADLVLADPEPAVLDVRMRREWRQCHLRGAVHVPLPELATAELTAAPVWVHCSAGYRATIAASLLARDGHDVVVVDDDFDSAHDIGLTVASDV</sequence>
<dbReference type="InterPro" id="IPR001279">
    <property type="entry name" value="Metallo-B-lactamas"/>
</dbReference>
<dbReference type="InterPro" id="IPR001763">
    <property type="entry name" value="Rhodanese-like_dom"/>
</dbReference>